<feature type="binding site" evidence="16">
    <location>
        <position position="73"/>
    </location>
    <ligand>
        <name>Ca(2+)</name>
        <dbReference type="ChEBI" id="CHEBI:29108"/>
        <label>1</label>
    </ligand>
</feature>
<dbReference type="PROSITE" id="PS50873">
    <property type="entry name" value="PEROXIDASE_4"/>
    <property type="match status" value="1"/>
</dbReference>
<feature type="binding site" evidence="16">
    <location>
        <position position="247"/>
    </location>
    <ligand>
        <name>Ca(2+)</name>
        <dbReference type="ChEBI" id="CHEBI:29108"/>
        <label>2</label>
    </ligand>
</feature>
<dbReference type="FunCoup" id="A0A2G5DCE4">
    <property type="interactions" value="1118"/>
</dbReference>
<dbReference type="PRINTS" id="PR00458">
    <property type="entry name" value="PEROXIDASE"/>
</dbReference>
<feature type="binding site" description="axial binding residue" evidence="16">
    <location>
        <position position="201"/>
    </location>
    <ligand>
        <name>heme b</name>
        <dbReference type="ChEBI" id="CHEBI:60344"/>
    </ligand>
    <ligandPart>
        <name>Fe</name>
        <dbReference type="ChEBI" id="CHEBI:18248"/>
    </ligandPart>
</feature>
<evidence type="ECO:0000256" key="12">
    <source>
        <dbReference type="ARBA" id="ARBA00023157"/>
    </source>
</evidence>
<dbReference type="InterPro" id="IPR000823">
    <property type="entry name" value="Peroxidase_pln"/>
</dbReference>
<evidence type="ECO:0000313" key="21">
    <source>
        <dbReference type="EMBL" id="PIA41199.1"/>
    </source>
</evidence>
<evidence type="ECO:0000256" key="7">
    <source>
        <dbReference type="ARBA" id="ARBA00022723"/>
    </source>
</evidence>
<dbReference type="PRINTS" id="PR00461">
    <property type="entry name" value="PLPEROXIDASE"/>
</dbReference>
<dbReference type="CDD" id="cd00693">
    <property type="entry name" value="secretory_peroxidase"/>
    <property type="match status" value="1"/>
</dbReference>
<feature type="binding site" evidence="15">
    <location>
        <position position="171"/>
    </location>
    <ligand>
        <name>substrate</name>
    </ligand>
</feature>
<dbReference type="OrthoDB" id="2113341at2759"/>
<evidence type="ECO:0000256" key="9">
    <source>
        <dbReference type="ARBA" id="ARBA00022837"/>
    </source>
</evidence>
<keyword evidence="10 19" id="KW-0560">Oxidoreductase</keyword>
<evidence type="ECO:0000256" key="14">
    <source>
        <dbReference type="PIRSR" id="PIRSR600823-1"/>
    </source>
</evidence>
<comment type="subcellular location">
    <subcellularLocation>
        <location evidence="2 19">Secreted</location>
    </subcellularLocation>
</comment>
<feature type="site" description="Transition state stabilizer" evidence="17">
    <location>
        <position position="68"/>
    </location>
</feature>
<keyword evidence="19" id="KW-0376">Hydrogen peroxide</keyword>
<dbReference type="GO" id="GO:0006979">
    <property type="term" value="P:response to oxidative stress"/>
    <property type="evidence" value="ECO:0007669"/>
    <property type="project" value="UniProtKB-UniRule"/>
</dbReference>
<keyword evidence="11 16" id="KW-0408">Iron</keyword>
<comment type="function">
    <text evidence="19">Removal of H(2)O(2), oxidation of toxic reductants, biosynthesis and degradation of lignin, suberization, auxin catabolism, response to environmental stresses such as wounding, pathogen attack and oxidative stress.</text>
</comment>
<evidence type="ECO:0000256" key="16">
    <source>
        <dbReference type="PIRSR" id="PIRSR600823-3"/>
    </source>
</evidence>
<evidence type="ECO:0000256" key="11">
    <source>
        <dbReference type="ARBA" id="ARBA00023004"/>
    </source>
</evidence>
<keyword evidence="6 19" id="KW-0349">Heme</keyword>
<evidence type="ECO:0000256" key="4">
    <source>
        <dbReference type="ARBA" id="ARBA00012313"/>
    </source>
</evidence>
<feature type="signal peptide" evidence="19">
    <location>
        <begin position="1"/>
        <end position="22"/>
    </location>
</feature>
<evidence type="ECO:0000256" key="5">
    <source>
        <dbReference type="ARBA" id="ARBA00022559"/>
    </source>
</evidence>
<organism evidence="21 22">
    <name type="scientific">Aquilegia coerulea</name>
    <name type="common">Rocky mountain columbine</name>
    <dbReference type="NCBI Taxonomy" id="218851"/>
    <lineage>
        <taxon>Eukaryota</taxon>
        <taxon>Viridiplantae</taxon>
        <taxon>Streptophyta</taxon>
        <taxon>Embryophyta</taxon>
        <taxon>Tracheophyta</taxon>
        <taxon>Spermatophyta</taxon>
        <taxon>Magnoliopsida</taxon>
        <taxon>Ranunculales</taxon>
        <taxon>Ranunculaceae</taxon>
        <taxon>Thalictroideae</taxon>
        <taxon>Aquilegia</taxon>
    </lineage>
</organism>
<feature type="binding site" evidence="16">
    <location>
        <position position="94"/>
    </location>
    <ligand>
        <name>Ca(2+)</name>
        <dbReference type="ChEBI" id="CHEBI:29108"/>
        <label>1</label>
    </ligand>
</feature>
<dbReference type="AlphaFoldDB" id="A0A2G5DCE4"/>
<comment type="similarity">
    <text evidence="3">Belongs to the peroxidase family. Ascorbate peroxidase subfamily.</text>
</comment>
<evidence type="ECO:0000256" key="10">
    <source>
        <dbReference type="ARBA" id="ARBA00023002"/>
    </source>
</evidence>
<dbReference type="GO" id="GO:0046872">
    <property type="term" value="F:metal ion binding"/>
    <property type="evidence" value="ECO:0007669"/>
    <property type="project" value="UniProtKB-UniRule"/>
</dbReference>
<dbReference type="InterPro" id="IPR019794">
    <property type="entry name" value="Peroxidases_AS"/>
</dbReference>
<feature type="binding site" evidence="16">
    <location>
        <position position="82"/>
    </location>
    <ligand>
        <name>Ca(2+)</name>
        <dbReference type="ChEBI" id="CHEBI:29108"/>
        <label>1</label>
    </ligand>
</feature>
<comment type="catalytic activity">
    <reaction evidence="1 19">
        <text>2 a phenolic donor + H2O2 = 2 a phenolic radical donor + 2 H2O</text>
        <dbReference type="Rhea" id="RHEA:56136"/>
        <dbReference type="ChEBI" id="CHEBI:15377"/>
        <dbReference type="ChEBI" id="CHEBI:16240"/>
        <dbReference type="ChEBI" id="CHEBI:139520"/>
        <dbReference type="ChEBI" id="CHEBI:139521"/>
        <dbReference type="EC" id="1.11.1.7"/>
    </reaction>
</comment>
<feature type="active site" description="Proton acceptor" evidence="14">
    <location>
        <position position="72"/>
    </location>
</feature>
<dbReference type="STRING" id="218851.A0A2G5DCE4"/>
<feature type="binding site" evidence="16">
    <location>
        <position position="250"/>
    </location>
    <ligand>
        <name>Ca(2+)</name>
        <dbReference type="ChEBI" id="CHEBI:29108"/>
        <label>2</label>
    </ligand>
</feature>
<dbReference type="InParanoid" id="A0A2G5DCE4"/>
<evidence type="ECO:0000256" key="17">
    <source>
        <dbReference type="PIRSR" id="PIRSR600823-4"/>
    </source>
</evidence>
<feature type="disulfide bond" evidence="18">
    <location>
        <begin position="41"/>
        <end position="122"/>
    </location>
</feature>
<dbReference type="FunFam" id="1.10.420.10:FF:000006">
    <property type="entry name" value="Peroxidase"/>
    <property type="match status" value="1"/>
</dbReference>
<evidence type="ECO:0000256" key="19">
    <source>
        <dbReference type="RuleBase" id="RU362060"/>
    </source>
</evidence>
<feature type="domain" description="Plant heme peroxidase family profile" evidence="20">
    <location>
        <begin position="31"/>
        <end position="327"/>
    </location>
</feature>
<dbReference type="EC" id="1.11.1.7" evidence="4 19"/>
<evidence type="ECO:0000313" key="22">
    <source>
        <dbReference type="Proteomes" id="UP000230069"/>
    </source>
</evidence>
<dbReference type="SUPFAM" id="SSF48113">
    <property type="entry name" value="Heme-dependent peroxidases"/>
    <property type="match status" value="1"/>
</dbReference>
<reference evidence="21 22" key="1">
    <citation type="submission" date="2017-09" db="EMBL/GenBank/DDBJ databases">
        <title>WGS assembly of Aquilegia coerulea Goldsmith.</title>
        <authorList>
            <person name="Hodges S."/>
            <person name="Kramer E."/>
            <person name="Nordborg M."/>
            <person name="Tomkins J."/>
            <person name="Borevitz J."/>
            <person name="Derieg N."/>
            <person name="Yan J."/>
            <person name="Mihaltcheva S."/>
            <person name="Hayes R.D."/>
            <person name="Rokhsar D."/>
        </authorList>
    </citation>
    <scope>NUCLEOTIDE SEQUENCE [LARGE SCALE GENOMIC DNA]</scope>
    <source>
        <strain evidence="22">cv. Goldsmith</strain>
    </source>
</reference>
<dbReference type="Proteomes" id="UP000230069">
    <property type="component" value="Unassembled WGS sequence"/>
</dbReference>
<dbReference type="InterPro" id="IPR002016">
    <property type="entry name" value="Haem_peroxidase"/>
</dbReference>
<evidence type="ECO:0000256" key="15">
    <source>
        <dbReference type="PIRSR" id="PIRSR600823-2"/>
    </source>
</evidence>
<comment type="cofactor">
    <cofactor evidence="16 19">
        <name>Ca(2+)</name>
        <dbReference type="ChEBI" id="CHEBI:29108"/>
    </cofactor>
    <text evidence="16 19">Binds 2 calcium ions per subunit.</text>
</comment>
<keyword evidence="8 19" id="KW-0732">Signal</keyword>
<feature type="binding site" evidence="16">
    <location>
        <position position="255"/>
    </location>
    <ligand>
        <name>Ca(2+)</name>
        <dbReference type="ChEBI" id="CHEBI:29108"/>
        <label>2</label>
    </ligand>
</feature>
<name>A0A2G5DCE4_AQUCA</name>
<feature type="disulfide bond" evidence="18">
    <location>
        <begin position="208"/>
        <end position="235"/>
    </location>
</feature>
<feature type="disulfide bond" evidence="18">
    <location>
        <begin position="74"/>
        <end position="79"/>
    </location>
</feature>
<comment type="similarity">
    <text evidence="19">Belongs to the peroxidase family. Classical plant (class III) peroxidase subfamily.</text>
</comment>
<evidence type="ECO:0000256" key="13">
    <source>
        <dbReference type="ARBA" id="ARBA00023180"/>
    </source>
</evidence>
<keyword evidence="19" id="KW-0964">Secreted</keyword>
<dbReference type="PANTHER" id="PTHR31517:SF48">
    <property type="entry name" value="PEROXIDASE 16-RELATED"/>
    <property type="match status" value="1"/>
</dbReference>
<sequence length="346" mass="37737">MNTSSASFISLLLVSSLLLTNAQTTPPLIRGLSFDFHRTNCPSLETTIRDYLREIFSSDFGMAPGLLRVHFHDCFVQGCDGSVLLAGSASGPAEQEAPPNLTLRPRAFVIINELRNRIHRACGAIVSCSDIAALCARDAVFLSGGPDYRVPLGRRDGVTLATVNATLDNLPFFGSSARELAAFFLNKGLDLNDLVALSGGHTFGRSNCASFVGRLYPTQDPTLDPIFAETLRRVCPSNTSSGVTPLDVRTPNIFDNQFYVALVNRQGLLNSDQDLFTDPTIRPIVTRFANNQTLFFERYVFSIIKMGMLNVLTGTQGQIRTDCSRRNTVTTHLTTGVDEQGESAAF</sequence>
<dbReference type="PANTHER" id="PTHR31517">
    <property type="match status" value="1"/>
</dbReference>
<keyword evidence="5 19" id="KW-0575">Peroxidase</keyword>
<evidence type="ECO:0000256" key="6">
    <source>
        <dbReference type="ARBA" id="ARBA00022617"/>
    </source>
</evidence>
<dbReference type="PROSITE" id="PS00436">
    <property type="entry name" value="PEROXIDASE_2"/>
    <property type="match status" value="1"/>
</dbReference>
<dbReference type="InterPro" id="IPR010255">
    <property type="entry name" value="Haem_peroxidase_sf"/>
</dbReference>
<feature type="binding site" evidence="16">
    <location>
        <position position="202"/>
    </location>
    <ligand>
        <name>Ca(2+)</name>
        <dbReference type="ChEBI" id="CHEBI:29108"/>
        <label>2</label>
    </ligand>
</feature>
<feature type="disulfide bond" evidence="18">
    <location>
        <begin position="128"/>
        <end position="323"/>
    </location>
</feature>
<evidence type="ECO:0000256" key="1">
    <source>
        <dbReference type="ARBA" id="ARBA00000189"/>
    </source>
</evidence>
<evidence type="ECO:0000256" key="18">
    <source>
        <dbReference type="PIRSR" id="PIRSR600823-5"/>
    </source>
</evidence>
<proteinExistence type="inferred from homology"/>
<accession>A0A2G5DCE4</accession>
<dbReference type="InterPro" id="IPR033905">
    <property type="entry name" value="Secretory_peroxidase"/>
</dbReference>
<comment type="cofactor">
    <cofactor evidence="16 19">
        <name>heme b</name>
        <dbReference type="ChEBI" id="CHEBI:60344"/>
    </cofactor>
    <text evidence="16 19">Binds 1 heme b (iron(II)-protoporphyrin IX) group per subunit.</text>
</comment>
<evidence type="ECO:0000256" key="2">
    <source>
        <dbReference type="ARBA" id="ARBA00004613"/>
    </source>
</evidence>
<keyword evidence="22" id="KW-1185">Reference proteome</keyword>
<feature type="binding site" evidence="16">
    <location>
        <position position="76"/>
    </location>
    <ligand>
        <name>Ca(2+)</name>
        <dbReference type="ChEBI" id="CHEBI:29108"/>
        <label>1</label>
    </ligand>
</feature>
<dbReference type="InterPro" id="IPR019793">
    <property type="entry name" value="Peroxidases_heam-ligand_BS"/>
</dbReference>
<gene>
    <name evidence="21" type="ORF">AQUCO_02300180v1</name>
</gene>
<feature type="binding site" evidence="16">
    <location>
        <position position="80"/>
    </location>
    <ligand>
        <name>Ca(2+)</name>
        <dbReference type="ChEBI" id="CHEBI:29108"/>
        <label>1</label>
    </ligand>
</feature>
<evidence type="ECO:0000256" key="8">
    <source>
        <dbReference type="ARBA" id="ARBA00022729"/>
    </source>
</evidence>
<dbReference type="GO" id="GO:0020037">
    <property type="term" value="F:heme binding"/>
    <property type="evidence" value="ECO:0007669"/>
    <property type="project" value="UniProtKB-UniRule"/>
</dbReference>
<dbReference type="FunFam" id="1.10.520.10:FF:000009">
    <property type="entry name" value="Peroxidase"/>
    <property type="match status" value="1"/>
</dbReference>
<evidence type="ECO:0000256" key="3">
    <source>
        <dbReference type="ARBA" id="ARBA00006873"/>
    </source>
</evidence>
<keyword evidence="9 16" id="KW-0106">Calcium</keyword>
<feature type="binding site" evidence="16">
    <location>
        <position position="78"/>
    </location>
    <ligand>
        <name>Ca(2+)</name>
        <dbReference type="ChEBI" id="CHEBI:29108"/>
        <label>1</label>
    </ligand>
</feature>
<dbReference type="GO" id="GO:0005576">
    <property type="term" value="C:extracellular region"/>
    <property type="evidence" value="ECO:0007669"/>
    <property type="project" value="UniProtKB-SubCell"/>
</dbReference>
<dbReference type="GO" id="GO:0140825">
    <property type="term" value="F:lactoperoxidase activity"/>
    <property type="evidence" value="ECO:0007669"/>
    <property type="project" value="UniProtKB-EC"/>
</dbReference>
<feature type="chain" id="PRO_5013424356" description="Peroxidase" evidence="19">
    <location>
        <begin position="23"/>
        <end position="346"/>
    </location>
</feature>
<protein>
    <recommendedName>
        <fullName evidence="4 19">Peroxidase</fullName>
        <ecNumber evidence="4 19">1.11.1.7</ecNumber>
    </recommendedName>
</protein>
<dbReference type="EMBL" id="KZ305040">
    <property type="protein sequence ID" value="PIA41199.1"/>
    <property type="molecule type" value="Genomic_DNA"/>
</dbReference>
<keyword evidence="13" id="KW-0325">Glycoprotein</keyword>
<dbReference type="PROSITE" id="PS00435">
    <property type="entry name" value="PEROXIDASE_1"/>
    <property type="match status" value="1"/>
</dbReference>
<dbReference type="Gene3D" id="1.10.420.10">
    <property type="entry name" value="Peroxidase, domain 2"/>
    <property type="match status" value="1"/>
</dbReference>
<keyword evidence="7 16" id="KW-0479">Metal-binding</keyword>
<evidence type="ECO:0000259" key="20">
    <source>
        <dbReference type="PROSITE" id="PS50873"/>
    </source>
</evidence>
<dbReference type="GO" id="GO:0042744">
    <property type="term" value="P:hydrogen peroxide catabolic process"/>
    <property type="evidence" value="ECO:0007669"/>
    <property type="project" value="UniProtKB-KW"/>
</dbReference>
<dbReference type="Gene3D" id="1.10.520.10">
    <property type="match status" value="1"/>
</dbReference>
<keyword evidence="12 18" id="KW-1015">Disulfide bond</keyword>
<dbReference type="Pfam" id="PF00141">
    <property type="entry name" value="peroxidase"/>
    <property type="match status" value="1"/>
</dbReference>